<evidence type="ECO:0000256" key="3">
    <source>
        <dbReference type="ARBA" id="ARBA00022679"/>
    </source>
</evidence>
<dbReference type="Gene3D" id="3.40.50.300">
    <property type="entry name" value="P-loop containing nucleotide triphosphate hydrolases"/>
    <property type="match status" value="1"/>
</dbReference>
<dbReference type="InterPro" id="IPR008921">
    <property type="entry name" value="DNA_pol3_clamp-load_cplx_C"/>
</dbReference>
<gene>
    <name evidence="11" type="ORF">SYN_01765</name>
</gene>
<dbReference type="SUPFAM" id="SSF52540">
    <property type="entry name" value="P-loop containing nucleoside triphosphate hydrolases"/>
    <property type="match status" value="1"/>
</dbReference>
<dbReference type="InterPro" id="IPR048466">
    <property type="entry name" value="DNA_pol3_delta-like_C"/>
</dbReference>
<accession>Q2LWS0</accession>
<protein>
    <recommendedName>
        <fullName evidence="2">DNA polymerase III subunit delta</fullName>
        <ecNumber evidence="1">2.7.7.7</ecNumber>
    </recommendedName>
</protein>
<evidence type="ECO:0000256" key="8">
    <source>
        <dbReference type="ARBA" id="ARBA00049244"/>
    </source>
</evidence>
<dbReference type="Gene3D" id="1.20.272.10">
    <property type="match status" value="1"/>
</dbReference>
<dbReference type="KEGG" id="sat:SYN_01765"/>
<dbReference type="STRING" id="56780.SYN_01765"/>
<keyword evidence="3 11" id="KW-0808">Transferase</keyword>
<dbReference type="EC" id="2.7.7.7" evidence="1"/>
<evidence type="ECO:0000256" key="6">
    <source>
        <dbReference type="ARBA" id="ARBA00022932"/>
    </source>
</evidence>
<dbReference type="GO" id="GO:0003887">
    <property type="term" value="F:DNA-directed DNA polymerase activity"/>
    <property type="evidence" value="ECO:0007669"/>
    <property type="project" value="UniProtKB-KW"/>
</dbReference>
<dbReference type="GO" id="GO:0003677">
    <property type="term" value="F:DNA binding"/>
    <property type="evidence" value="ECO:0007669"/>
    <property type="project" value="InterPro"/>
</dbReference>
<dbReference type="Pfam" id="PF06144">
    <property type="entry name" value="DNA_pol3_delta"/>
    <property type="match status" value="1"/>
</dbReference>
<dbReference type="Gene3D" id="1.10.8.60">
    <property type="match status" value="1"/>
</dbReference>
<dbReference type="SUPFAM" id="SSF48019">
    <property type="entry name" value="post-AAA+ oligomerization domain-like"/>
    <property type="match status" value="1"/>
</dbReference>
<name>Q2LWS0_SYNAS</name>
<evidence type="ECO:0000256" key="1">
    <source>
        <dbReference type="ARBA" id="ARBA00012417"/>
    </source>
</evidence>
<evidence type="ECO:0000313" key="11">
    <source>
        <dbReference type="EMBL" id="ABC78533.1"/>
    </source>
</evidence>
<keyword evidence="4 11" id="KW-0548">Nucleotidyltransferase</keyword>
<feature type="domain" description="DNA polymerase III delta N-terminal" evidence="9">
    <location>
        <begin position="28"/>
        <end position="115"/>
    </location>
</feature>
<feature type="domain" description="DNA polymerase III delta subunit-like C-terminal" evidence="10">
    <location>
        <begin position="405"/>
        <end position="456"/>
    </location>
</feature>
<keyword evidence="6" id="KW-0239">DNA-directed DNA polymerase</keyword>
<dbReference type="Pfam" id="PF21694">
    <property type="entry name" value="DNA_pol3_delta_C"/>
    <property type="match status" value="2"/>
</dbReference>
<dbReference type="AlphaFoldDB" id="Q2LWS0"/>
<evidence type="ECO:0000256" key="4">
    <source>
        <dbReference type="ARBA" id="ARBA00022695"/>
    </source>
</evidence>
<dbReference type="eggNOG" id="COG1466">
    <property type="taxonomic scope" value="Bacteria"/>
</dbReference>
<dbReference type="PANTHER" id="PTHR34388">
    <property type="entry name" value="DNA POLYMERASE III SUBUNIT DELTA"/>
    <property type="match status" value="1"/>
</dbReference>
<dbReference type="GO" id="GO:0009360">
    <property type="term" value="C:DNA polymerase III complex"/>
    <property type="evidence" value="ECO:0007669"/>
    <property type="project" value="InterPro"/>
</dbReference>
<feature type="domain" description="DNA polymerase III delta subunit-like C-terminal" evidence="10">
    <location>
        <begin position="310"/>
        <end position="366"/>
    </location>
</feature>
<dbReference type="PANTHER" id="PTHR34388:SF1">
    <property type="entry name" value="DNA POLYMERASE III SUBUNIT DELTA"/>
    <property type="match status" value="1"/>
</dbReference>
<dbReference type="InterPro" id="IPR027417">
    <property type="entry name" value="P-loop_NTPase"/>
</dbReference>
<evidence type="ECO:0000256" key="2">
    <source>
        <dbReference type="ARBA" id="ARBA00017703"/>
    </source>
</evidence>
<evidence type="ECO:0000259" key="10">
    <source>
        <dbReference type="Pfam" id="PF21694"/>
    </source>
</evidence>
<dbReference type="Proteomes" id="UP000001933">
    <property type="component" value="Chromosome"/>
</dbReference>
<dbReference type="HOGENOM" id="CLU_044694_6_0_7"/>
<reference evidence="11 12" key="1">
    <citation type="journal article" date="2007" name="Proc. Natl. Acad. Sci. U.S.A.">
        <title>The genome of Syntrophus aciditrophicus: life at the thermodynamic limit of microbial growth.</title>
        <authorList>
            <person name="McInerney M.J."/>
            <person name="Rohlin L."/>
            <person name="Mouttaki H."/>
            <person name="Kim U."/>
            <person name="Krupp R.S."/>
            <person name="Rios-Hernandez L."/>
            <person name="Sieber J."/>
            <person name="Struchtemeyer C.G."/>
            <person name="Bhattacharyya A."/>
            <person name="Campbell J.W."/>
            <person name="Gunsalus R.P."/>
        </authorList>
    </citation>
    <scope>NUCLEOTIDE SEQUENCE [LARGE SCALE GENOMIC DNA]</scope>
    <source>
        <strain evidence="11 12">SB</strain>
    </source>
</reference>
<dbReference type="InParanoid" id="Q2LWS0"/>
<keyword evidence="12" id="KW-1185">Reference proteome</keyword>
<dbReference type="GO" id="GO:0006261">
    <property type="term" value="P:DNA-templated DNA replication"/>
    <property type="evidence" value="ECO:0007669"/>
    <property type="project" value="TreeGrafter"/>
</dbReference>
<dbReference type="InterPro" id="IPR005790">
    <property type="entry name" value="DNA_polIII_delta"/>
</dbReference>
<evidence type="ECO:0000313" key="12">
    <source>
        <dbReference type="Proteomes" id="UP000001933"/>
    </source>
</evidence>
<organism evidence="11 12">
    <name type="scientific">Syntrophus aciditrophicus (strain SB)</name>
    <dbReference type="NCBI Taxonomy" id="56780"/>
    <lineage>
        <taxon>Bacteria</taxon>
        <taxon>Pseudomonadati</taxon>
        <taxon>Thermodesulfobacteriota</taxon>
        <taxon>Syntrophia</taxon>
        <taxon>Syntrophales</taxon>
        <taxon>Syntrophaceae</taxon>
        <taxon>Syntrophus</taxon>
    </lineage>
</organism>
<proteinExistence type="inferred from homology"/>
<evidence type="ECO:0000256" key="5">
    <source>
        <dbReference type="ARBA" id="ARBA00022705"/>
    </source>
</evidence>
<keyword evidence="5" id="KW-0235">DNA replication</keyword>
<dbReference type="EMBL" id="CP000252">
    <property type="protein sequence ID" value="ABC78533.1"/>
    <property type="molecule type" value="Genomic_DNA"/>
</dbReference>
<dbReference type="InterPro" id="IPR010372">
    <property type="entry name" value="DNA_pol3_delta_N"/>
</dbReference>
<dbReference type="SMR" id="Q2LWS0"/>
<dbReference type="DNASU" id="3883039"/>
<dbReference type="NCBIfam" id="TIGR01128">
    <property type="entry name" value="holA"/>
    <property type="match status" value="1"/>
</dbReference>
<evidence type="ECO:0000256" key="7">
    <source>
        <dbReference type="ARBA" id="ARBA00034754"/>
    </source>
</evidence>
<sequence>MGIRAGESGNSLSKALLEIEKEQPAPCYLLYGDAEYEISDAFTKIIDALLSPEDQALNLFVLDGEDEDPERIGENLMTPPLLPGRKVVAVRRTQLFSSRKTLKDLVKRIREQLNGKPQQAAKTFMTFLSLAGWNLEDFKGDGWKAISDKDWQTTVEGDAGEDRIKWLPQVVEVCVDLGLKGRSATGGGTDHLEAILRDGLPAGNVLLLTAESVDKRKKLFKTISELGRVLPFVVEKGEARQKNTLMDSARDLLATRGKRMSSGAWEVLGRKTGFQLRNSMAALEKLITYTGERKTIEVSDVEEVISRTREDKVFDLTAALAEKNLKGALSVLRSLREQGIHSLVILSMIVREMRLLLHARQLRNEGALPGYQPRMDYGRFQKSIYPTVKGWAGQAGDVHIELADSHPYVVFNILRNSENFSEKRLKRHLEDLLAMDLAMKSTAKDADLMLERFLIDVCRP</sequence>
<comment type="catalytic activity">
    <reaction evidence="8">
        <text>DNA(n) + a 2'-deoxyribonucleoside 5'-triphosphate = DNA(n+1) + diphosphate</text>
        <dbReference type="Rhea" id="RHEA:22508"/>
        <dbReference type="Rhea" id="RHEA-COMP:17339"/>
        <dbReference type="Rhea" id="RHEA-COMP:17340"/>
        <dbReference type="ChEBI" id="CHEBI:33019"/>
        <dbReference type="ChEBI" id="CHEBI:61560"/>
        <dbReference type="ChEBI" id="CHEBI:173112"/>
        <dbReference type="EC" id="2.7.7.7"/>
    </reaction>
</comment>
<comment type="similarity">
    <text evidence="7">Belongs to the DNA polymerase HolA subunit family.</text>
</comment>
<evidence type="ECO:0000259" key="9">
    <source>
        <dbReference type="Pfam" id="PF06144"/>
    </source>
</evidence>